<organism evidence="1 2">
    <name type="scientific">Smallanthus sonchifolius</name>
    <dbReference type="NCBI Taxonomy" id="185202"/>
    <lineage>
        <taxon>Eukaryota</taxon>
        <taxon>Viridiplantae</taxon>
        <taxon>Streptophyta</taxon>
        <taxon>Embryophyta</taxon>
        <taxon>Tracheophyta</taxon>
        <taxon>Spermatophyta</taxon>
        <taxon>Magnoliopsida</taxon>
        <taxon>eudicotyledons</taxon>
        <taxon>Gunneridae</taxon>
        <taxon>Pentapetalae</taxon>
        <taxon>asterids</taxon>
        <taxon>campanulids</taxon>
        <taxon>Asterales</taxon>
        <taxon>Asteraceae</taxon>
        <taxon>Asteroideae</taxon>
        <taxon>Heliantheae alliance</taxon>
        <taxon>Millerieae</taxon>
        <taxon>Smallanthus</taxon>
    </lineage>
</organism>
<dbReference type="Proteomes" id="UP001056120">
    <property type="component" value="Linkage Group LG12"/>
</dbReference>
<protein>
    <submittedName>
        <fullName evidence="1">Uncharacterized protein</fullName>
    </submittedName>
</protein>
<gene>
    <name evidence="1" type="ORF">L1987_36270</name>
</gene>
<accession>A0ACB9HD36</accession>
<keyword evidence="2" id="KW-1185">Reference proteome</keyword>
<evidence type="ECO:0000313" key="2">
    <source>
        <dbReference type="Proteomes" id="UP001056120"/>
    </source>
</evidence>
<reference evidence="1 2" key="2">
    <citation type="journal article" date="2022" name="Mol. Ecol. Resour.">
        <title>The genomes of chicory, endive, great burdock and yacon provide insights into Asteraceae paleo-polyploidization history and plant inulin production.</title>
        <authorList>
            <person name="Fan W."/>
            <person name="Wang S."/>
            <person name="Wang H."/>
            <person name="Wang A."/>
            <person name="Jiang F."/>
            <person name="Liu H."/>
            <person name="Zhao H."/>
            <person name="Xu D."/>
            <person name="Zhang Y."/>
        </authorList>
    </citation>
    <scope>NUCLEOTIDE SEQUENCE [LARGE SCALE GENOMIC DNA]</scope>
    <source>
        <strain evidence="2">cv. Yunnan</strain>
        <tissue evidence="1">Leaves</tissue>
    </source>
</reference>
<name>A0ACB9HD36_9ASTR</name>
<dbReference type="EMBL" id="CM042029">
    <property type="protein sequence ID" value="KAI3793650.1"/>
    <property type="molecule type" value="Genomic_DNA"/>
</dbReference>
<sequence length="620" mass="70613">MLQMGFPSRWCDWIYGMLLNTRSSVLVNGSPTFEFQCSKGIRQGDPISPFLFIIIMEALSCLIDKAKFSGDFVGVSTPAGGPVISHLLYADDAMIIGEWSRMNIINVLRILRVFHICSGLKINLAKSNIFSIGVESEELNDMASLLGCKAGIFPFKYLGLMVGANMNRVTNWKPVYDLFDARLAKWKAGLLSIGGRITLIRAVLESLPIYYFSLYRAPVQVINELEAKIRNFLWGGDGNNRKMHWVAWERVSLSKELGGLGISRLKNINIALLAKWGWRFLEDKGKLWTKVIEAIHTTRSGWGFIPARLTMGGVWCNIAKCLSNVHTDGIPLRRFFKSNVGSGKDTMFWIDPWNGNEPLKDVCPNLFKKEANKRCKVSDRIKGNFSGGRYVWEWIQPISVGREVDEMVWLCSSIGGIDLNNENDKWKWIGAAANDFSVAAVKDLLDKNRVASSYYVPEWCKWIPMKCNIFIWRVEMNRIATVEVLKKRNVSVVDQSCCFCGEIVESKEHLFCACPITSLLWTHVCAWCNIPNFFVFSFKDLLEIHDHVGLTGIKKEVVKGIIRIGCWSIWRARNAAKFNNLAVKVEKIISEVKSIGFLWYNVRSKYRNVSWEVWCKFVIM</sequence>
<reference evidence="2" key="1">
    <citation type="journal article" date="2022" name="Mol. Ecol. Resour.">
        <title>The genomes of chicory, endive, great burdock and yacon provide insights into Asteraceae palaeo-polyploidization history and plant inulin production.</title>
        <authorList>
            <person name="Fan W."/>
            <person name="Wang S."/>
            <person name="Wang H."/>
            <person name="Wang A."/>
            <person name="Jiang F."/>
            <person name="Liu H."/>
            <person name="Zhao H."/>
            <person name="Xu D."/>
            <person name="Zhang Y."/>
        </authorList>
    </citation>
    <scope>NUCLEOTIDE SEQUENCE [LARGE SCALE GENOMIC DNA]</scope>
    <source>
        <strain evidence="2">cv. Yunnan</strain>
    </source>
</reference>
<proteinExistence type="predicted"/>
<comment type="caution">
    <text evidence="1">The sequence shown here is derived from an EMBL/GenBank/DDBJ whole genome shotgun (WGS) entry which is preliminary data.</text>
</comment>
<evidence type="ECO:0000313" key="1">
    <source>
        <dbReference type="EMBL" id="KAI3793650.1"/>
    </source>
</evidence>